<dbReference type="OrthoDB" id="4142200at2759"/>
<comment type="caution">
    <text evidence="11">The sequence shown here is derived from an EMBL/GenBank/DDBJ whole genome shotgun (WGS) entry which is preliminary data.</text>
</comment>
<feature type="transmembrane region" description="Helical" evidence="9">
    <location>
        <begin position="356"/>
        <end position="378"/>
    </location>
</feature>
<feature type="transmembrane region" description="Helical" evidence="9">
    <location>
        <begin position="165"/>
        <end position="183"/>
    </location>
</feature>
<keyword evidence="4 9" id="KW-0812">Transmembrane</keyword>
<feature type="transmembrane region" description="Helical" evidence="9">
    <location>
        <begin position="78"/>
        <end position="96"/>
    </location>
</feature>
<dbReference type="Pfam" id="PF00083">
    <property type="entry name" value="Sugar_tr"/>
    <property type="match status" value="1"/>
</dbReference>
<feature type="transmembrane region" description="Helical" evidence="9">
    <location>
        <begin position="108"/>
        <end position="127"/>
    </location>
</feature>
<evidence type="ECO:0000313" key="11">
    <source>
        <dbReference type="EMBL" id="KAG2188151.1"/>
    </source>
</evidence>
<keyword evidence="5 9" id="KW-1133">Transmembrane helix</keyword>
<evidence type="ECO:0000256" key="8">
    <source>
        <dbReference type="SAM" id="MobiDB-lite"/>
    </source>
</evidence>
<sequence>MSPTVATKETTENKEEPQIRSEAGAILYGITAFAAIGGFIFGSVSHISPEDDFGVTSGVLVMPNFQEYFAPLTPANKGALNSLMGTGAVFGCLFAGSCSDWRGRRDSIAFFALVFVIGGILQCAAQNLGMQLVGRFVSGISVGACSVLSPLYMAELAPKEIRGRLVAFQQLMIDIGLFVSSWIDYGTGEIVGEWSWRAPYGIQIIPGLILALCPLLLPRSPRWLIEKGRKAEALAVLARVHGRGDENHPYVQQEFREIQDNVELENNLAVKSYISMLRDPKNRRVLWVGSSIAIFQQLTGANVIMYYATLMFEQAGLQGSASLLANGIDYALMVLFCIPAMFIVDRVGRRKLMLTGTVAMGIGFVLMAGVYGGVGHTVWDPVNLTHAVDMGGNKGGDYAVIVIIFLFVCFYAITWAPCAWIYISEIFPLRIRSKGFAFASALLWVGNVLVGQITPILMNAITFYTYVVYAGIAIIIFFFLYFFSPEPKGLSLEEMEVIFQGPIFVHNLDYDAYLSAHREDVEKLRAEVEAAKHRGQKNNGGEFNNGTQWNDEKNPASVDNVPVEQSN</sequence>
<feature type="transmembrane region" description="Helical" evidence="9">
    <location>
        <begin position="435"/>
        <end position="457"/>
    </location>
</feature>
<evidence type="ECO:0000313" key="12">
    <source>
        <dbReference type="Proteomes" id="UP000612746"/>
    </source>
</evidence>
<dbReference type="PROSITE" id="PS00216">
    <property type="entry name" value="SUGAR_TRANSPORT_1"/>
    <property type="match status" value="1"/>
</dbReference>
<proteinExistence type="inferred from homology"/>
<dbReference type="InterPro" id="IPR005829">
    <property type="entry name" value="Sugar_transporter_CS"/>
</dbReference>
<dbReference type="GO" id="GO:0016020">
    <property type="term" value="C:membrane"/>
    <property type="evidence" value="ECO:0007669"/>
    <property type="project" value="UniProtKB-SubCell"/>
</dbReference>
<dbReference type="PANTHER" id="PTHR48022:SF2">
    <property type="entry name" value="PLASTIDIC GLUCOSE TRANSPORTER 4"/>
    <property type="match status" value="1"/>
</dbReference>
<feature type="transmembrane region" description="Helical" evidence="9">
    <location>
        <begin position="285"/>
        <end position="307"/>
    </location>
</feature>
<feature type="compositionally biased region" description="Polar residues" evidence="8">
    <location>
        <begin position="537"/>
        <end position="549"/>
    </location>
</feature>
<dbReference type="Proteomes" id="UP000612746">
    <property type="component" value="Unassembled WGS sequence"/>
</dbReference>
<dbReference type="SUPFAM" id="SSF103473">
    <property type="entry name" value="MFS general substrate transporter"/>
    <property type="match status" value="1"/>
</dbReference>
<dbReference type="NCBIfam" id="TIGR00879">
    <property type="entry name" value="SP"/>
    <property type="match status" value="1"/>
</dbReference>
<dbReference type="PRINTS" id="PR00171">
    <property type="entry name" value="SUGRTRNSPORT"/>
</dbReference>
<dbReference type="Gene3D" id="1.20.1250.20">
    <property type="entry name" value="MFS general substrate transporter like domains"/>
    <property type="match status" value="1"/>
</dbReference>
<evidence type="ECO:0000256" key="7">
    <source>
        <dbReference type="RuleBase" id="RU003346"/>
    </source>
</evidence>
<feature type="transmembrane region" description="Helical" evidence="9">
    <location>
        <begin position="327"/>
        <end position="344"/>
    </location>
</feature>
<evidence type="ECO:0000256" key="4">
    <source>
        <dbReference type="ARBA" id="ARBA00022692"/>
    </source>
</evidence>
<evidence type="ECO:0000256" key="6">
    <source>
        <dbReference type="ARBA" id="ARBA00023136"/>
    </source>
</evidence>
<feature type="transmembrane region" description="Helical" evidence="9">
    <location>
        <begin position="25"/>
        <end position="47"/>
    </location>
</feature>
<dbReference type="InterPro" id="IPR005828">
    <property type="entry name" value="MFS_sugar_transport-like"/>
</dbReference>
<dbReference type="FunFam" id="1.20.1250.20:FF:000134">
    <property type="entry name" value="MFS sugar transporter protein"/>
    <property type="match status" value="1"/>
</dbReference>
<gene>
    <name evidence="11" type="ORF">INT44_000902</name>
</gene>
<dbReference type="PROSITE" id="PS50850">
    <property type="entry name" value="MFS"/>
    <property type="match status" value="1"/>
</dbReference>
<dbReference type="PANTHER" id="PTHR48022">
    <property type="entry name" value="PLASTIDIC GLUCOSE TRANSPORTER 4"/>
    <property type="match status" value="1"/>
</dbReference>
<evidence type="ECO:0000259" key="10">
    <source>
        <dbReference type="PROSITE" id="PS50850"/>
    </source>
</evidence>
<dbReference type="InterPro" id="IPR050360">
    <property type="entry name" value="MFS_Sugar_Transporters"/>
</dbReference>
<comment type="similarity">
    <text evidence="2 7">Belongs to the major facilitator superfamily. Sugar transporter (TC 2.A.1.1) family.</text>
</comment>
<protein>
    <recommendedName>
        <fullName evidence="10">Major facilitator superfamily (MFS) profile domain-containing protein</fullName>
    </recommendedName>
</protein>
<dbReference type="InterPro" id="IPR036259">
    <property type="entry name" value="MFS_trans_sf"/>
</dbReference>
<dbReference type="GO" id="GO:0005351">
    <property type="term" value="F:carbohydrate:proton symporter activity"/>
    <property type="evidence" value="ECO:0007669"/>
    <property type="project" value="TreeGrafter"/>
</dbReference>
<dbReference type="InterPro" id="IPR003663">
    <property type="entry name" value="Sugar/inositol_transpt"/>
</dbReference>
<dbReference type="InterPro" id="IPR020846">
    <property type="entry name" value="MFS_dom"/>
</dbReference>
<name>A0A8H7UJE2_9FUNG</name>
<reference evidence="11" key="1">
    <citation type="submission" date="2020-12" db="EMBL/GenBank/DDBJ databases">
        <title>Metabolic potential, ecology and presence of endohyphal bacteria is reflected in genomic diversity of Mucoromycotina.</title>
        <authorList>
            <person name="Muszewska A."/>
            <person name="Okrasinska A."/>
            <person name="Steczkiewicz K."/>
            <person name="Drgas O."/>
            <person name="Orlowska M."/>
            <person name="Perlinska-Lenart U."/>
            <person name="Aleksandrzak-Piekarczyk T."/>
            <person name="Szatraj K."/>
            <person name="Zielenkiewicz U."/>
            <person name="Pilsyk S."/>
            <person name="Malc E."/>
            <person name="Mieczkowski P."/>
            <person name="Kruszewska J.S."/>
            <person name="Biernat P."/>
            <person name="Pawlowska J."/>
        </authorList>
    </citation>
    <scope>NUCLEOTIDE SEQUENCE</scope>
    <source>
        <strain evidence="11">WA0000051536</strain>
    </source>
</reference>
<feature type="non-terminal residue" evidence="11">
    <location>
        <position position="1"/>
    </location>
</feature>
<feature type="region of interest" description="Disordered" evidence="8">
    <location>
        <begin position="531"/>
        <end position="567"/>
    </location>
</feature>
<feature type="transmembrane region" description="Helical" evidence="9">
    <location>
        <begin position="463"/>
        <end position="483"/>
    </location>
</feature>
<dbReference type="EMBL" id="JAEPRA010000002">
    <property type="protein sequence ID" value="KAG2188151.1"/>
    <property type="molecule type" value="Genomic_DNA"/>
</dbReference>
<dbReference type="AlphaFoldDB" id="A0A8H7UJE2"/>
<evidence type="ECO:0000256" key="3">
    <source>
        <dbReference type="ARBA" id="ARBA00022448"/>
    </source>
</evidence>
<feature type="transmembrane region" description="Helical" evidence="9">
    <location>
        <begin position="198"/>
        <end position="217"/>
    </location>
</feature>
<evidence type="ECO:0000256" key="9">
    <source>
        <dbReference type="SAM" id="Phobius"/>
    </source>
</evidence>
<feature type="transmembrane region" description="Helical" evidence="9">
    <location>
        <begin position="133"/>
        <end position="153"/>
    </location>
</feature>
<comment type="subcellular location">
    <subcellularLocation>
        <location evidence="1">Membrane</location>
        <topology evidence="1">Multi-pass membrane protein</topology>
    </subcellularLocation>
</comment>
<feature type="transmembrane region" description="Helical" evidence="9">
    <location>
        <begin position="398"/>
        <end position="423"/>
    </location>
</feature>
<feature type="domain" description="Major facilitator superfamily (MFS) profile" evidence="10">
    <location>
        <begin position="30"/>
        <end position="488"/>
    </location>
</feature>
<organism evidence="11 12">
    <name type="scientific">Umbelopsis vinacea</name>
    <dbReference type="NCBI Taxonomy" id="44442"/>
    <lineage>
        <taxon>Eukaryota</taxon>
        <taxon>Fungi</taxon>
        <taxon>Fungi incertae sedis</taxon>
        <taxon>Mucoromycota</taxon>
        <taxon>Mucoromycotina</taxon>
        <taxon>Umbelopsidomycetes</taxon>
        <taxon>Umbelopsidales</taxon>
        <taxon>Umbelopsidaceae</taxon>
        <taxon>Umbelopsis</taxon>
    </lineage>
</organism>
<dbReference type="PROSITE" id="PS00217">
    <property type="entry name" value="SUGAR_TRANSPORT_2"/>
    <property type="match status" value="1"/>
</dbReference>
<evidence type="ECO:0000256" key="5">
    <source>
        <dbReference type="ARBA" id="ARBA00022989"/>
    </source>
</evidence>
<evidence type="ECO:0000256" key="2">
    <source>
        <dbReference type="ARBA" id="ARBA00010992"/>
    </source>
</evidence>
<keyword evidence="3 7" id="KW-0813">Transport</keyword>
<accession>A0A8H7UJE2</accession>
<evidence type="ECO:0000256" key="1">
    <source>
        <dbReference type="ARBA" id="ARBA00004141"/>
    </source>
</evidence>
<keyword evidence="6 9" id="KW-0472">Membrane</keyword>
<keyword evidence="12" id="KW-1185">Reference proteome</keyword>